<gene>
    <name evidence="4" type="ORF">DENIS_2130</name>
</gene>
<dbReference type="RefSeq" id="WP_124328490.1">
    <property type="nucleotide sequence ID" value="NZ_BEXT01000001.1"/>
</dbReference>
<sequence length="242" mass="27784">MKLSGIILMLVVCLPFTAQAEKIIFSTGNLPPYEYREGGQVVGMNIDIIRELCKRIGVEPEFVEMPWKRTLKEAERGTISAIFALHFKEERQKFLYYTSEPIFIVKLACFVQKKKDIRVTSPEDLRGKSIGVISDYSYGPEFDRYKGLKKVYCGDSEELARILDGGRIDAALDFEIPFRFFARQQGSQDKIRKAFVLTEAPLYIGVSKALGQRGHILAEDFSRELARLKKEGLIQRILDRYR</sequence>
<dbReference type="EMBL" id="BEXT01000001">
    <property type="protein sequence ID" value="GBC61170.1"/>
    <property type="molecule type" value="Genomic_DNA"/>
</dbReference>
<reference evidence="5" key="1">
    <citation type="submission" date="2017-11" db="EMBL/GenBank/DDBJ databases">
        <authorList>
            <person name="Watanabe M."/>
            <person name="Kojima H."/>
        </authorList>
    </citation>
    <scope>NUCLEOTIDE SEQUENCE [LARGE SCALE GENOMIC DNA]</scope>
    <source>
        <strain evidence="5">Tokyo 01</strain>
    </source>
</reference>
<dbReference type="SMART" id="SM00062">
    <property type="entry name" value="PBPb"/>
    <property type="match status" value="1"/>
</dbReference>
<keyword evidence="5" id="KW-1185">Reference proteome</keyword>
<comment type="caution">
    <text evidence="4">The sequence shown here is derived from an EMBL/GenBank/DDBJ whole genome shotgun (WGS) entry which is preliminary data.</text>
</comment>
<keyword evidence="1 2" id="KW-0732">Signal</keyword>
<organism evidence="4 5">
    <name type="scientific">Desulfonema ishimotonii</name>
    <dbReference type="NCBI Taxonomy" id="45657"/>
    <lineage>
        <taxon>Bacteria</taxon>
        <taxon>Pseudomonadati</taxon>
        <taxon>Thermodesulfobacteriota</taxon>
        <taxon>Desulfobacteria</taxon>
        <taxon>Desulfobacterales</taxon>
        <taxon>Desulfococcaceae</taxon>
        <taxon>Desulfonema</taxon>
    </lineage>
</organism>
<feature type="chain" id="PRO_5019461725" evidence="2">
    <location>
        <begin position="21"/>
        <end position="242"/>
    </location>
</feature>
<dbReference type="InterPro" id="IPR001638">
    <property type="entry name" value="Solute-binding_3/MltF_N"/>
</dbReference>
<dbReference type="PANTHER" id="PTHR35936">
    <property type="entry name" value="MEMBRANE-BOUND LYTIC MUREIN TRANSGLYCOSYLASE F"/>
    <property type="match status" value="1"/>
</dbReference>
<evidence type="ECO:0000313" key="5">
    <source>
        <dbReference type="Proteomes" id="UP000288096"/>
    </source>
</evidence>
<protein>
    <submittedName>
        <fullName evidence="4">Amino acid ABC transporter substrate-binding pro tein</fullName>
    </submittedName>
</protein>
<accession>A0A401FW26</accession>
<name>A0A401FW26_9BACT</name>
<dbReference type="AlphaFoldDB" id="A0A401FW26"/>
<dbReference type="PANTHER" id="PTHR35936:SF35">
    <property type="entry name" value="L-CYSTINE-BINDING PROTEIN TCYJ"/>
    <property type="match status" value="1"/>
</dbReference>
<dbReference type="Pfam" id="PF00497">
    <property type="entry name" value="SBP_bac_3"/>
    <property type="match status" value="1"/>
</dbReference>
<feature type="domain" description="Solute-binding protein family 3/N-terminal" evidence="3">
    <location>
        <begin position="22"/>
        <end position="242"/>
    </location>
</feature>
<proteinExistence type="predicted"/>
<dbReference type="SUPFAM" id="SSF53850">
    <property type="entry name" value="Periplasmic binding protein-like II"/>
    <property type="match status" value="1"/>
</dbReference>
<reference evidence="5" key="2">
    <citation type="submission" date="2019-01" db="EMBL/GenBank/DDBJ databases">
        <title>Genome sequence of Desulfonema ishimotonii strain Tokyo 01.</title>
        <authorList>
            <person name="Fukui M."/>
        </authorList>
    </citation>
    <scope>NUCLEOTIDE SEQUENCE [LARGE SCALE GENOMIC DNA]</scope>
    <source>
        <strain evidence="5">Tokyo 01</strain>
    </source>
</reference>
<evidence type="ECO:0000256" key="2">
    <source>
        <dbReference type="SAM" id="SignalP"/>
    </source>
</evidence>
<feature type="signal peptide" evidence="2">
    <location>
        <begin position="1"/>
        <end position="20"/>
    </location>
</feature>
<dbReference type="Proteomes" id="UP000288096">
    <property type="component" value="Unassembled WGS sequence"/>
</dbReference>
<dbReference type="OrthoDB" id="5418872at2"/>
<evidence type="ECO:0000256" key="1">
    <source>
        <dbReference type="ARBA" id="ARBA00022729"/>
    </source>
</evidence>
<evidence type="ECO:0000313" key="4">
    <source>
        <dbReference type="EMBL" id="GBC61170.1"/>
    </source>
</evidence>
<evidence type="ECO:0000259" key="3">
    <source>
        <dbReference type="SMART" id="SM00062"/>
    </source>
</evidence>
<dbReference type="Gene3D" id="3.40.190.10">
    <property type="entry name" value="Periplasmic binding protein-like II"/>
    <property type="match status" value="2"/>
</dbReference>